<organism evidence="2 3">
    <name type="scientific">Nocardioides jishulii</name>
    <dbReference type="NCBI Taxonomy" id="2575440"/>
    <lineage>
        <taxon>Bacteria</taxon>
        <taxon>Bacillati</taxon>
        <taxon>Actinomycetota</taxon>
        <taxon>Actinomycetes</taxon>
        <taxon>Propionibacteriales</taxon>
        <taxon>Nocardioidaceae</taxon>
        <taxon>Nocardioides</taxon>
    </lineage>
</organism>
<dbReference type="PROSITE" id="PS51186">
    <property type="entry name" value="GNAT"/>
    <property type="match status" value="1"/>
</dbReference>
<dbReference type="EMBL" id="SZPY01000003">
    <property type="protein sequence ID" value="TKI61593.1"/>
    <property type="molecule type" value="Genomic_DNA"/>
</dbReference>
<accession>A0A4V5TK00</accession>
<dbReference type="Gene3D" id="3.40.630.30">
    <property type="match status" value="1"/>
</dbReference>
<name>A0A4V5TK00_9ACTN</name>
<dbReference type="CDD" id="cd04301">
    <property type="entry name" value="NAT_SF"/>
    <property type="match status" value="1"/>
</dbReference>
<dbReference type="InterPro" id="IPR016181">
    <property type="entry name" value="Acyl_CoA_acyltransferase"/>
</dbReference>
<evidence type="ECO:0000259" key="1">
    <source>
        <dbReference type="PROSITE" id="PS51186"/>
    </source>
</evidence>
<dbReference type="GO" id="GO:0016747">
    <property type="term" value="F:acyltransferase activity, transferring groups other than amino-acyl groups"/>
    <property type="evidence" value="ECO:0007669"/>
    <property type="project" value="InterPro"/>
</dbReference>
<feature type="domain" description="N-acetyltransferase" evidence="1">
    <location>
        <begin position="12"/>
        <end position="164"/>
    </location>
</feature>
<dbReference type="Proteomes" id="UP000307808">
    <property type="component" value="Unassembled WGS sequence"/>
</dbReference>
<dbReference type="OrthoDB" id="3767306at2"/>
<sequence>MDPTAVGRSGAVILRPMRVDDVAEAERLSALAFAVLEGNSDLTRPPERAAAWQVRTAHLVSRDGAGCWVADADGTMVGFATSLRREGLWILATYAVHPSWQARGIGRALLDAAAHHGRGALRRMVGATTDPKALRRYRSAGLDLHPTMVLEGTVGATAMELPLHVRDGRPSDHEWMDSLDRGLRGAGRGEDHTLLSALHPLRVIDRPHRRGYAYLAPDSTVELLAASDRRTATDLLTDALSGAVGADVRQAHVTAANQWAIDVGMAAGLSLRAQGYLCLAGMKPPSPYLHHRALL</sequence>
<keyword evidence="3" id="KW-1185">Reference proteome</keyword>
<comment type="caution">
    <text evidence="2">The sequence shown here is derived from an EMBL/GenBank/DDBJ whole genome shotgun (WGS) entry which is preliminary data.</text>
</comment>
<proteinExistence type="predicted"/>
<protein>
    <submittedName>
        <fullName evidence="2">GNAT family N-acetyltransferase</fullName>
    </submittedName>
</protein>
<keyword evidence="2" id="KW-0808">Transferase</keyword>
<dbReference type="InterPro" id="IPR000182">
    <property type="entry name" value="GNAT_dom"/>
</dbReference>
<evidence type="ECO:0000313" key="2">
    <source>
        <dbReference type="EMBL" id="TKI61593.1"/>
    </source>
</evidence>
<reference evidence="2 3" key="1">
    <citation type="submission" date="2019-04" db="EMBL/GenBank/DDBJ databases">
        <authorList>
            <person name="Dong K."/>
        </authorList>
    </citation>
    <scope>NUCLEOTIDE SEQUENCE [LARGE SCALE GENOMIC DNA]</scope>
    <source>
        <strain evidence="3">dk3543</strain>
    </source>
</reference>
<dbReference type="AlphaFoldDB" id="A0A4V5TK00"/>
<dbReference type="Pfam" id="PF00583">
    <property type="entry name" value="Acetyltransf_1"/>
    <property type="match status" value="1"/>
</dbReference>
<dbReference type="SUPFAM" id="SSF55729">
    <property type="entry name" value="Acyl-CoA N-acyltransferases (Nat)"/>
    <property type="match status" value="1"/>
</dbReference>
<evidence type="ECO:0000313" key="3">
    <source>
        <dbReference type="Proteomes" id="UP000307808"/>
    </source>
</evidence>
<dbReference type="RefSeq" id="WP_137066600.1">
    <property type="nucleotide sequence ID" value="NZ_CP040748.1"/>
</dbReference>
<gene>
    <name evidence="2" type="ORF">FC770_12515</name>
</gene>